<dbReference type="InterPro" id="IPR042178">
    <property type="entry name" value="Serpin_sf_1"/>
</dbReference>
<dbReference type="EMBL" id="GECZ01017016">
    <property type="protein sequence ID" value="JAS52753.1"/>
    <property type="molecule type" value="Transcribed_RNA"/>
</dbReference>
<gene>
    <name evidence="6" type="ORF">g.46609</name>
</gene>
<dbReference type="Pfam" id="PF00079">
    <property type="entry name" value="Serpin"/>
    <property type="match status" value="1"/>
</dbReference>
<protein>
    <recommendedName>
        <fullName evidence="5">Serpin domain-containing protein</fullName>
    </recommendedName>
</protein>
<organism evidence="6">
    <name type="scientific">Cuerna arida</name>
    <dbReference type="NCBI Taxonomy" id="1464854"/>
    <lineage>
        <taxon>Eukaryota</taxon>
        <taxon>Metazoa</taxon>
        <taxon>Ecdysozoa</taxon>
        <taxon>Arthropoda</taxon>
        <taxon>Hexapoda</taxon>
        <taxon>Insecta</taxon>
        <taxon>Pterygota</taxon>
        <taxon>Neoptera</taxon>
        <taxon>Paraneoptera</taxon>
        <taxon>Hemiptera</taxon>
        <taxon>Auchenorrhyncha</taxon>
        <taxon>Membracoidea</taxon>
        <taxon>Cicadellidae</taxon>
        <taxon>Cicadellinae</taxon>
        <taxon>Proconiini</taxon>
        <taxon>Cuerna</taxon>
    </lineage>
</organism>
<keyword evidence="2" id="KW-0646">Protease inhibitor</keyword>
<reference evidence="6" key="1">
    <citation type="submission" date="2015-11" db="EMBL/GenBank/DDBJ databases">
        <title>De novo transcriptome assembly of four potential Pierce s Disease insect vectors from Arizona vineyards.</title>
        <authorList>
            <person name="Tassone E.E."/>
        </authorList>
    </citation>
    <scope>NUCLEOTIDE SEQUENCE</scope>
</reference>
<feature type="non-terminal residue" evidence="6">
    <location>
        <position position="1"/>
    </location>
</feature>
<evidence type="ECO:0000313" key="6">
    <source>
        <dbReference type="EMBL" id="JAS52753.1"/>
    </source>
</evidence>
<keyword evidence="3" id="KW-0722">Serine protease inhibitor</keyword>
<feature type="domain" description="Serpin" evidence="5">
    <location>
        <begin position="1"/>
        <end position="311"/>
    </location>
</feature>
<evidence type="ECO:0000256" key="1">
    <source>
        <dbReference type="ARBA" id="ARBA00009500"/>
    </source>
</evidence>
<dbReference type="AlphaFoldDB" id="A0A1B6FRW7"/>
<dbReference type="GO" id="GO:0005615">
    <property type="term" value="C:extracellular space"/>
    <property type="evidence" value="ECO:0007669"/>
    <property type="project" value="InterPro"/>
</dbReference>
<evidence type="ECO:0000256" key="4">
    <source>
        <dbReference type="RuleBase" id="RU000411"/>
    </source>
</evidence>
<dbReference type="PANTHER" id="PTHR11461:SF211">
    <property type="entry name" value="GH10112P-RELATED"/>
    <property type="match status" value="1"/>
</dbReference>
<accession>A0A1B6FRW7</accession>
<name>A0A1B6FRW7_9HEMI</name>
<evidence type="ECO:0000256" key="2">
    <source>
        <dbReference type="ARBA" id="ARBA00022690"/>
    </source>
</evidence>
<evidence type="ECO:0000259" key="5">
    <source>
        <dbReference type="SMART" id="SM00093"/>
    </source>
</evidence>
<dbReference type="InterPro" id="IPR042185">
    <property type="entry name" value="Serpin_sf_2"/>
</dbReference>
<proteinExistence type="inferred from homology"/>
<dbReference type="SMART" id="SM00093">
    <property type="entry name" value="SERPIN"/>
    <property type="match status" value="1"/>
</dbReference>
<dbReference type="SUPFAM" id="SSF56574">
    <property type="entry name" value="Serpins"/>
    <property type="match status" value="1"/>
</dbReference>
<dbReference type="InterPro" id="IPR036186">
    <property type="entry name" value="Serpin_sf"/>
</dbReference>
<sequence length="317" mass="36174">AVLSLSAKKETLNEINSVFGFDNPQYQLETVISDLISNNDSKFDIDSSEDYNPEVIHLANKIYLNGTLMIDEDFRKKAMEDYYVEIDNLDFTKSEFAANTVNEWVENKTAGKLHDLVSSSDFDSSTVLVLINALHFKGPWFLKFEESKTRRRPFYLQDGSTVEVDMMNNIGDYLYVNSQELGAQILEIPYFSHRYAMRIILPKKNNFVLLQKNVQALLDIELSSAMVNVSLPKFRIESSIEFSPILKQLGMKRAFDNRAQFDGLLKNKTNLQISKVLQKTYIDVSENGTEAAAATIKILIQRKGISTNHYPVHFIAN</sequence>
<evidence type="ECO:0000256" key="3">
    <source>
        <dbReference type="ARBA" id="ARBA00022900"/>
    </source>
</evidence>
<dbReference type="InterPro" id="IPR000215">
    <property type="entry name" value="Serpin_fam"/>
</dbReference>
<dbReference type="PANTHER" id="PTHR11461">
    <property type="entry name" value="SERINE PROTEASE INHIBITOR, SERPIN"/>
    <property type="match status" value="1"/>
</dbReference>
<dbReference type="Gene3D" id="2.30.39.10">
    <property type="entry name" value="Alpha-1-antitrypsin, domain 1"/>
    <property type="match status" value="1"/>
</dbReference>
<feature type="non-terminal residue" evidence="6">
    <location>
        <position position="317"/>
    </location>
</feature>
<dbReference type="GO" id="GO:0004867">
    <property type="term" value="F:serine-type endopeptidase inhibitor activity"/>
    <property type="evidence" value="ECO:0007669"/>
    <property type="project" value="UniProtKB-KW"/>
</dbReference>
<comment type="similarity">
    <text evidence="1 4">Belongs to the serpin family.</text>
</comment>
<dbReference type="Gene3D" id="3.30.497.10">
    <property type="entry name" value="Antithrombin, subunit I, domain 2"/>
    <property type="match status" value="1"/>
</dbReference>
<dbReference type="InterPro" id="IPR023796">
    <property type="entry name" value="Serpin_dom"/>
</dbReference>